<dbReference type="Proteomes" id="UP000326781">
    <property type="component" value="Segment"/>
</dbReference>
<evidence type="ECO:0000256" key="1">
    <source>
        <dbReference type="SAM" id="Coils"/>
    </source>
</evidence>
<name>A0A5P8D688_9CAUD</name>
<accession>A0A5P8D688</accession>
<dbReference type="EMBL" id="MN270891">
    <property type="protein sequence ID" value="QFP93829.1"/>
    <property type="molecule type" value="Genomic_DNA"/>
</dbReference>
<evidence type="ECO:0000313" key="3">
    <source>
        <dbReference type="Proteomes" id="UP000326781"/>
    </source>
</evidence>
<evidence type="ECO:0000313" key="2">
    <source>
        <dbReference type="EMBL" id="QFP93829.1"/>
    </source>
</evidence>
<reference evidence="2 3" key="1">
    <citation type="submission" date="2019-08" db="EMBL/GenBank/DDBJ databases">
        <title>Six bacteriophages against potato bacterial diseases.</title>
        <authorList>
            <person name="Zhang X."/>
            <person name="Kering K."/>
        </authorList>
    </citation>
    <scope>NUCLEOTIDE SEQUENCE [LARGE SCALE GENOMIC DNA]</scope>
</reference>
<proteinExistence type="predicted"/>
<organism evidence="2 3">
    <name type="scientific">Pectobacterium phage Wc4</name>
    <dbReference type="NCBI Taxonomy" id="2652428"/>
    <lineage>
        <taxon>Viruses</taxon>
        <taxon>Duplodnaviria</taxon>
        <taxon>Heunggongvirae</taxon>
        <taxon>Uroviricota</taxon>
        <taxon>Caudoviricetes</taxon>
        <taxon>Andersonviridae</taxon>
        <taxon>Andersonviridae incertae sedis</taxon>
        <taxon>Arnovirus</taxon>
        <taxon>Arnovirus Wc4</taxon>
    </lineage>
</organism>
<feature type="coiled-coil region" evidence="1">
    <location>
        <begin position="38"/>
        <end position="79"/>
    </location>
</feature>
<keyword evidence="1" id="KW-0175">Coiled coil</keyword>
<sequence>MQWFLNLFRSSSEADVLSPNFVFQGQINAAMYKGNDKINALNTELDDIDAEVEELLAYRSKLTAQRAELVENLNAHRKASGLSVYDIDQRQYGLEQGDE</sequence>
<protein>
    <submittedName>
        <fullName evidence="2">Uncharacterized protein</fullName>
    </submittedName>
</protein>
<keyword evidence="3" id="KW-1185">Reference proteome</keyword>